<dbReference type="EMBL" id="JAUKPO010000001">
    <property type="protein sequence ID" value="MDO1444845.1"/>
    <property type="molecule type" value="Genomic_DNA"/>
</dbReference>
<gene>
    <name evidence="1" type="ORF">Q0590_01215</name>
</gene>
<keyword evidence="2" id="KW-1185">Reference proteome</keyword>
<accession>A0ABT8QYC7</accession>
<name>A0ABT8QYC7_9BACT</name>
<comment type="caution">
    <text evidence="1">The sequence shown here is derived from an EMBL/GenBank/DDBJ whole genome shotgun (WGS) entry which is preliminary data.</text>
</comment>
<evidence type="ECO:0000313" key="2">
    <source>
        <dbReference type="Proteomes" id="UP001168528"/>
    </source>
</evidence>
<dbReference type="Proteomes" id="UP001168528">
    <property type="component" value="Unassembled WGS sequence"/>
</dbReference>
<dbReference type="RefSeq" id="WP_302035647.1">
    <property type="nucleotide sequence ID" value="NZ_JAUKPO010000001.1"/>
</dbReference>
<evidence type="ECO:0000313" key="1">
    <source>
        <dbReference type="EMBL" id="MDO1444845.1"/>
    </source>
</evidence>
<protein>
    <submittedName>
        <fullName evidence="1">Uncharacterized protein</fullName>
    </submittedName>
</protein>
<proteinExistence type="predicted"/>
<organism evidence="1 2">
    <name type="scientific">Rhodocytophaga aerolata</name>
    <dbReference type="NCBI Taxonomy" id="455078"/>
    <lineage>
        <taxon>Bacteria</taxon>
        <taxon>Pseudomonadati</taxon>
        <taxon>Bacteroidota</taxon>
        <taxon>Cytophagia</taxon>
        <taxon>Cytophagales</taxon>
        <taxon>Rhodocytophagaceae</taxon>
        <taxon>Rhodocytophaga</taxon>
    </lineage>
</organism>
<reference evidence="1" key="1">
    <citation type="submission" date="2023-07" db="EMBL/GenBank/DDBJ databases">
        <title>The genome sequence of Rhodocytophaga aerolata KACC 12507.</title>
        <authorList>
            <person name="Zhang X."/>
        </authorList>
    </citation>
    <scope>NUCLEOTIDE SEQUENCE</scope>
    <source>
        <strain evidence="1">KACC 12507</strain>
    </source>
</reference>
<sequence>MAAELINELRSIRDKVNNLDLNDAKALELEGLIDQTINILGKLKNPRHDFFDSRRTTALRDLEYDKSRHLKGYWSAGNKVEKISEFSRARNEVKTVINQILSTFGR</sequence>